<protein>
    <recommendedName>
        <fullName evidence="4">Secreted protein</fullName>
    </recommendedName>
</protein>
<evidence type="ECO:0000313" key="2">
    <source>
        <dbReference type="EMBL" id="GGT90126.1"/>
    </source>
</evidence>
<sequence length="167" mass="16483">MNVSKKCAAALVTAALSGAAVFGTTGSAFAQEEPAASPVTEVLPGTAQVGGTLAGPSALPSVDGPNLDDLAMLISLVSDTCLNPLAVELGISPDGRTAAGLTPEDIAEALLEADITRVAGAVQVCVVGLATQFLGGTFSPEVTARYAQFLGIELSSLFSIGPVGPVG</sequence>
<comment type="caution">
    <text evidence="2">The sequence shown here is derived from an EMBL/GenBank/DDBJ whole genome shotgun (WGS) entry which is preliminary data.</text>
</comment>
<reference evidence="2" key="1">
    <citation type="journal article" date="2014" name="Int. J. Syst. Evol. Microbiol.">
        <title>Complete genome sequence of Corynebacterium casei LMG S-19264T (=DSM 44701T), isolated from a smear-ripened cheese.</title>
        <authorList>
            <consortium name="US DOE Joint Genome Institute (JGI-PGF)"/>
            <person name="Walter F."/>
            <person name="Albersmeier A."/>
            <person name="Kalinowski J."/>
            <person name="Ruckert C."/>
        </authorList>
    </citation>
    <scope>NUCLEOTIDE SEQUENCE</scope>
    <source>
        <strain evidence="2">JCM 4125</strain>
    </source>
</reference>
<accession>A0A918HPV2</accession>
<name>A0A918HPV2_9ACTN</name>
<dbReference type="RefSeq" id="WP_189717586.1">
    <property type="nucleotide sequence ID" value="NZ_BMSA01000037.1"/>
</dbReference>
<dbReference type="AlphaFoldDB" id="A0A918HPV2"/>
<evidence type="ECO:0000256" key="1">
    <source>
        <dbReference type="SAM" id="SignalP"/>
    </source>
</evidence>
<evidence type="ECO:0000313" key="3">
    <source>
        <dbReference type="Proteomes" id="UP000646776"/>
    </source>
</evidence>
<organism evidence="2 3">
    <name type="scientific">Streptomyces phaeofaciens</name>
    <dbReference type="NCBI Taxonomy" id="68254"/>
    <lineage>
        <taxon>Bacteria</taxon>
        <taxon>Bacillati</taxon>
        <taxon>Actinomycetota</taxon>
        <taxon>Actinomycetes</taxon>
        <taxon>Kitasatosporales</taxon>
        <taxon>Streptomycetaceae</taxon>
        <taxon>Streptomyces</taxon>
    </lineage>
</organism>
<evidence type="ECO:0008006" key="4">
    <source>
        <dbReference type="Google" id="ProtNLM"/>
    </source>
</evidence>
<reference evidence="2" key="2">
    <citation type="submission" date="2020-09" db="EMBL/GenBank/DDBJ databases">
        <authorList>
            <person name="Sun Q."/>
            <person name="Ohkuma M."/>
        </authorList>
    </citation>
    <scope>NUCLEOTIDE SEQUENCE</scope>
    <source>
        <strain evidence="2">JCM 4125</strain>
    </source>
</reference>
<feature type="chain" id="PRO_5037755765" description="Secreted protein" evidence="1">
    <location>
        <begin position="31"/>
        <end position="167"/>
    </location>
</feature>
<keyword evidence="3" id="KW-1185">Reference proteome</keyword>
<gene>
    <name evidence="2" type="ORF">GCM10010226_80360</name>
</gene>
<dbReference type="EMBL" id="BMSA01000037">
    <property type="protein sequence ID" value="GGT90126.1"/>
    <property type="molecule type" value="Genomic_DNA"/>
</dbReference>
<proteinExistence type="predicted"/>
<feature type="signal peptide" evidence="1">
    <location>
        <begin position="1"/>
        <end position="30"/>
    </location>
</feature>
<keyword evidence="1" id="KW-0732">Signal</keyword>
<dbReference type="Proteomes" id="UP000646776">
    <property type="component" value="Unassembled WGS sequence"/>
</dbReference>